<name>A0A0E9S7Z5_ANGAN</name>
<organism evidence="1">
    <name type="scientific">Anguilla anguilla</name>
    <name type="common">European freshwater eel</name>
    <name type="synonym">Muraena anguilla</name>
    <dbReference type="NCBI Taxonomy" id="7936"/>
    <lineage>
        <taxon>Eukaryota</taxon>
        <taxon>Metazoa</taxon>
        <taxon>Chordata</taxon>
        <taxon>Craniata</taxon>
        <taxon>Vertebrata</taxon>
        <taxon>Euteleostomi</taxon>
        <taxon>Actinopterygii</taxon>
        <taxon>Neopterygii</taxon>
        <taxon>Teleostei</taxon>
        <taxon>Anguilliformes</taxon>
        <taxon>Anguillidae</taxon>
        <taxon>Anguilla</taxon>
    </lineage>
</organism>
<sequence>MPPPLFAWNNSKKLVNKVGSLISANMVRFTLQFVYQK</sequence>
<evidence type="ECO:0000313" key="1">
    <source>
        <dbReference type="EMBL" id="JAH36663.1"/>
    </source>
</evidence>
<dbReference type="AlphaFoldDB" id="A0A0E9S7Z5"/>
<protein>
    <submittedName>
        <fullName evidence="1">Uncharacterized protein</fullName>
    </submittedName>
</protein>
<reference evidence="1" key="2">
    <citation type="journal article" date="2015" name="Fish Shellfish Immunol.">
        <title>Early steps in the European eel (Anguilla anguilla)-Vibrio vulnificus interaction in the gills: Role of the RtxA13 toxin.</title>
        <authorList>
            <person name="Callol A."/>
            <person name="Pajuelo D."/>
            <person name="Ebbesson L."/>
            <person name="Teles M."/>
            <person name="MacKenzie S."/>
            <person name="Amaro C."/>
        </authorList>
    </citation>
    <scope>NUCLEOTIDE SEQUENCE</scope>
</reference>
<proteinExistence type="predicted"/>
<reference evidence="1" key="1">
    <citation type="submission" date="2014-11" db="EMBL/GenBank/DDBJ databases">
        <authorList>
            <person name="Amaro Gonzalez C."/>
        </authorList>
    </citation>
    <scope>NUCLEOTIDE SEQUENCE</scope>
</reference>
<accession>A0A0E9S7Z5</accession>
<dbReference type="EMBL" id="GBXM01071914">
    <property type="protein sequence ID" value="JAH36663.1"/>
    <property type="molecule type" value="Transcribed_RNA"/>
</dbReference>